<dbReference type="GO" id="GO:1902716">
    <property type="term" value="C:cell cortex of growing cell tip"/>
    <property type="evidence" value="ECO:0007669"/>
    <property type="project" value="TreeGrafter"/>
</dbReference>
<feature type="compositionally biased region" description="Pro residues" evidence="1">
    <location>
        <begin position="29"/>
        <end position="42"/>
    </location>
</feature>
<proteinExistence type="predicted"/>
<feature type="region of interest" description="Disordered" evidence="1">
    <location>
        <begin position="117"/>
        <end position="139"/>
    </location>
</feature>
<dbReference type="SMART" id="SM00555">
    <property type="entry name" value="GIT"/>
    <property type="match status" value="2"/>
</dbReference>
<dbReference type="InterPro" id="IPR039892">
    <property type="entry name" value="Spa2/Sph1"/>
</dbReference>
<dbReference type="AlphaFoldDB" id="A0A5N6KTG9"/>
<feature type="compositionally biased region" description="Basic and acidic residues" evidence="1">
    <location>
        <begin position="311"/>
        <end position="326"/>
    </location>
</feature>
<dbReference type="PANTHER" id="PTHR21601">
    <property type="entry name" value="SPA2 PROTEIN"/>
    <property type="match status" value="1"/>
</dbReference>
<dbReference type="GO" id="GO:0005826">
    <property type="term" value="C:actomyosin contractile ring"/>
    <property type="evidence" value="ECO:0007669"/>
    <property type="project" value="TreeGrafter"/>
</dbReference>
<name>A0A5N6KTG9_9ROSI</name>
<protein>
    <recommendedName>
        <fullName evidence="2">GIT Spa2 homology (SHD) domain-containing protein</fullName>
    </recommendedName>
</protein>
<dbReference type="Pfam" id="PF08518">
    <property type="entry name" value="GIT_SHD"/>
    <property type="match status" value="2"/>
</dbReference>
<comment type="caution">
    <text evidence="3">The sequence shown here is derived from an EMBL/GenBank/DDBJ whole genome shotgun (WGS) entry which is preliminary data.</text>
</comment>
<evidence type="ECO:0000313" key="4">
    <source>
        <dbReference type="Proteomes" id="UP000327013"/>
    </source>
</evidence>
<evidence type="ECO:0000259" key="2">
    <source>
        <dbReference type="SMART" id="SM00555"/>
    </source>
</evidence>
<dbReference type="EMBL" id="VIBQ01000012">
    <property type="protein sequence ID" value="KAB8343095.1"/>
    <property type="molecule type" value="Genomic_DNA"/>
</dbReference>
<keyword evidence="4" id="KW-1185">Reference proteome</keyword>
<feature type="region of interest" description="Disordered" evidence="1">
    <location>
        <begin position="174"/>
        <end position="281"/>
    </location>
</feature>
<feature type="region of interest" description="Disordered" evidence="1">
    <location>
        <begin position="306"/>
        <end position="342"/>
    </location>
</feature>
<dbReference type="InterPro" id="IPR056439">
    <property type="entry name" value="VBS_C3G9"/>
</dbReference>
<dbReference type="GO" id="GO:0005078">
    <property type="term" value="F:MAP-kinase scaffold activity"/>
    <property type="evidence" value="ECO:0007669"/>
    <property type="project" value="TreeGrafter"/>
</dbReference>
<dbReference type="PANTHER" id="PTHR21601:SF0">
    <property type="entry name" value="PROTEIN SPA2-RELATED"/>
    <property type="match status" value="1"/>
</dbReference>
<dbReference type="InterPro" id="IPR013724">
    <property type="entry name" value="GIT_SHD"/>
</dbReference>
<accession>A0A5N6KTG9</accession>
<evidence type="ECO:0000313" key="3">
    <source>
        <dbReference type="EMBL" id="KAB8343095.1"/>
    </source>
</evidence>
<feature type="compositionally biased region" description="Pro residues" evidence="1">
    <location>
        <begin position="1"/>
        <end position="12"/>
    </location>
</feature>
<feature type="domain" description="GIT Spa2 homology (SHD)" evidence="2">
    <location>
        <begin position="82"/>
        <end position="112"/>
    </location>
</feature>
<dbReference type="OrthoDB" id="1752099at2759"/>
<dbReference type="Pfam" id="PF23742">
    <property type="entry name" value="VBS_C3G9"/>
    <property type="match status" value="1"/>
</dbReference>
<feature type="region of interest" description="Disordered" evidence="1">
    <location>
        <begin position="1"/>
        <end position="52"/>
    </location>
</feature>
<reference evidence="3 4" key="1">
    <citation type="submission" date="2019-06" db="EMBL/GenBank/DDBJ databases">
        <title>A chromosomal-level reference genome of Carpinus fangiana (Coryloideae, Betulaceae).</title>
        <authorList>
            <person name="Yang X."/>
            <person name="Wang Z."/>
            <person name="Zhang L."/>
            <person name="Hao G."/>
            <person name="Liu J."/>
            <person name="Yang Y."/>
        </authorList>
    </citation>
    <scope>NUCLEOTIDE SEQUENCE [LARGE SCALE GENOMIC DNA]</scope>
    <source>
        <strain evidence="3">Cfa_2016G</strain>
        <tissue evidence="3">Leaf</tissue>
    </source>
</reference>
<feature type="compositionally biased region" description="Acidic residues" evidence="1">
    <location>
        <begin position="258"/>
        <end position="267"/>
    </location>
</feature>
<evidence type="ECO:0000256" key="1">
    <source>
        <dbReference type="SAM" id="MobiDB-lite"/>
    </source>
</evidence>
<organism evidence="3 4">
    <name type="scientific">Carpinus fangiana</name>
    <dbReference type="NCBI Taxonomy" id="176857"/>
    <lineage>
        <taxon>Eukaryota</taxon>
        <taxon>Viridiplantae</taxon>
        <taxon>Streptophyta</taxon>
        <taxon>Embryophyta</taxon>
        <taxon>Tracheophyta</taxon>
        <taxon>Spermatophyta</taxon>
        <taxon>Magnoliopsida</taxon>
        <taxon>eudicotyledons</taxon>
        <taxon>Gunneridae</taxon>
        <taxon>Pentapetalae</taxon>
        <taxon>rosids</taxon>
        <taxon>fabids</taxon>
        <taxon>Fagales</taxon>
        <taxon>Betulaceae</taxon>
        <taxon>Carpinus</taxon>
    </lineage>
</organism>
<dbReference type="Proteomes" id="UP000327013">
    <property type="component" value="Unassembled WGS sequence"/>
</dbReference>
<sequence length="604" mass="66700">MNSRGGPPPSPPISIGRSSNGAGLYPMNQGPPPQGGPPPPGPGRKYSATMLEEQLSQHHTVLRDFIAQSQREDLSYQPHNRARDKLLRLSPIQFQELSTDVYDELLRRQDEQRMQDANGNIPPSVPRALPPKQNFHPKRNQARQKLATLASKKFRELATDVLFELERRFPHFVDGGGIGSPPGSSYGGRSRSRTNRMPPPIHAPGHGMNIRGGPTPSPGPYSPAVFDGRSIPSSSSSNDYGRPLPGQKTMIPNKSTMVEDDEDDEIASFDGRSSRRMTGGSRAFSMRDQQMASEQQAKITQLEQQVADMETQMHQKDEALESERSRSSNLSSDLEQKLKSAESLNSSLHGEIEKLRQSLSTTSTDGGEWKGRYEALEQDFHEQQQTTNEVRQEAMESLQEMRSLSQRAAEADANEERLTRQIDDLQRAADSWKTRYTKTKTQLRTMKATSMALYIQQPTATQYAGDGNFLDNHGLIKDISVTRFQTCIDELLQISREQEASAVIKHMRDVIESVRRVTEGIDSAPASGGEAEKAKRTKAKAKVSAATNNLITTAKTFSGSHGLAPVSLVDAAASHLTAAVVDLIKVVKIRPTPEHELDDGDDFA</sequence>
<gene>
    <name evidence="3" type="ORF">FH972_022689</name>
</gene>
<feature type="domain" description="GIT Spa2 homology (SHD)" evidence="2">
    <location>
        <begin position="142"/>
        <end position="172"/>
    </location>
</feature>